<keyword evidence="1" id="KW-1133">Transmembrane helix</keyword>
<feature type="transmembrane region" description="Helical" evidence="1">
    <location>
        <begin position="90"/>
        <end position="107"/>
    </location>
</feature>
<reference evidence="4" key="1">
    <citation type="journal article" date="2019" name="Int. J. Syst. Evol. Microbiol.">
        <title>The Global Catalogue of Microorganisms (GCM) 10K type strain sequencing project: providing services to taxonomists for standard genome sequencing and annotation.</title>
        <authorList>
            <consortium name="The Broad Institute Genomics Platform"/>
            <consortium name="The Broad Institute Genome Sequencing Center for Infectious Disease"/>
            <person name="Wu L."/>
            <person name="Ma J."/>
        </authorList>
    </citation>
    <scope>NUCLEOTIDE SEQUENCE [LARGE SCALE GENOMIC DNA]</scope>
    <source>
        <strain evidence="4">JCM 17459</strain>
    </source>
</reference>
<gene>
    <name evidence="3" type="ORF">GCM10022262_10950</name>
</gene>
<dbReference type="PANTHER" id="PTHR23028:SF131">
    <property type="entry name" value="BLR2367 PROTEIN"/>
    <property type="match status" value="1"/>
</dbReference>
<organism evidence="3 4">
    <name type="scientific">Georgenia daeguensis</name>
    <dbReference type="NCBI Taxonomy" id="908355"/>
    <lineage>
        <taxon>Bacteria</taxon>
        <taxon>Bacillati</taxon>
        <taxon>Actinomycetota</taxon>
        <taxon>Actinomycetes</taxon>
        <taxon>Micrococcales</taxon>
        <taxon>Bogoriellaceae</taxon>
        <taxon>Georgenia</taxon>
    </lineage>
</organism>
<protein>
    <recommendedName>
        <fullName evidence="2">Acyltransferase 3 domain-containing protein</fullName>
    </recommendedName>
</protein>
<feature type="transmembrane region" description="Helical" evidence="1">
    <location>
        <begin position="237"/>
        <end position="254"/>
    </location>
</feature>
<feature type="transmembrane region" description="Helical" evidence="1">
    <location>
        <begin position="308"/>
        <end position="326"/>
    </location>
</feature>
<dbReference type="InterPro" id="IPR002656">
    <property type="entry name" value="Acyl_transf_3_dom"/>
</dbReference>
<feature type="transmembrane region" description="Helical" evidence="1">
    <location>
        <begin position="177"/>
        <end position="194"/>
    </location>
</feature>
<feature type="transmembrane region" description="Helical" evidence="1">
    <location>
        <begin position="50"/>
        <end position="70"/>
    </location>
</feature>
<dbReference type="Pfam" id="PF01757">
    <property type="entry name" value="Acyl_transf_3"/>
    <property type="match status" value="1"/>
</dbReference>
<keyword evidence="1" id="KW-0812">Transmembrane</keyword>
<sequence>MLSPALPDDPAATGAAPRRLDSLTGLRWWAAFGVFLHHMTNIAPLPAHSVLALGAQGVTFFFVLSGFVLTWSSRPGVPATTFWWRRFARIWPLHAVALAVAVPVFHSPDPDPAMTWVKPLSLGVLALSVLLVHGWSTSPGILFSGNPAAWTLSCEAFFYALHPALNRPLRRAGSRAALLLAAAVVLGAAVFYLLRVEAPALRLDLVPQPVLRLWEFVLGMALGRAVLAGWRPGLRPVVAYGLLALGAAAIWWVPRFGSHLNGADRFVRLVPVLIGVLCAVVIVSAVGHELRGRRSHLTTGPMLRLGEWSYAFYLLHATGIYLARGIAGGPAETSWANLAWHVPFLAVSVLAAALAHHLVEKPLERRLRRAWDRRREARAVVAGEPVAEAATPRRG</sequence>
<evidence type="ECO:0000256" key="1">
    <source>
        <dbReference type="SAM" id="Phobius"/>
    </source>
</evidence>
<proteinExistence type="predicted"/>
<keyword evidence="1" id="KW-0472">Membrane</keyword>
<feature type="transmembrane region" description="Helical" evidence="1">
    <location>
        <begin position="338"/>
        <end position="359"/>
    </location>
</feature>
<evidence type="ECO:0000313" key="4">
    <source>
        <dbReference type="Proteomes" id="UP001499841"/>
    </source>
</evidence>
<dbReference type="Proteomes" id="UP001499841">
    <property type="component" value="Unassembled WGS sequence"/>
</dbReference>
<evidence type="ECO:0000259" key="2">
    <source>
        <dbReference type="Pfam" id="PF01757"/>
    </source>
</evidence>
<feature type="domain" description="Acyltransferase 3" evidence="2">
    <location>
        <begin position="21"/>
        <end position="354"/>
    </location>
</feature>
<feature type="transmembrane region" description="Helical" evidence="1">
    <location>
        <begin position="119"/>
        <end position="136"/>
    </location>
</feature>
<evidence type="ECO:0000313" key="3">
    <source>
        <dbReference type="EMBL" id="GAA4286736.1"/>
    </source>
</evidence>
<feature type="transmembrane region" description="Helical" evidence="1">
    <location>
        <begin position="214"/>
        <end position="230"/>
    </location>
</feature>
<dbReference type="InterPro" id="IPR050879">
    <property type="entry name" value="Acyltransferase_3"/>
</dbReference>
<comment type="caution">
    <text evidence="3">The sequence shown here is derived from an EMBL/GenBank/DDBJ whole genome shotgun (WGS) entry which is preliminary data.</text>
</comment>
<dbReference type="RefSeq" id="WP_345038560.1">
    <property type="nucleotide sequence ID" value="NZ_BAABBA010000004.1"/>
</dbReference>
<accession>A0ABP8ES37</accession>
<keyword evidence="4" id="KW-1185">Reference proteome</keyword>
<feature type="transmembrane region" description="Helical" evidence="1">
    <location>
        <begin position="266"/>
        <end position="287"/>
    </location>
</feature>
<name>A0ABP8ES37_9MICO</name>
<dbReference type="PANTHER" id="PTHR23028">
    <property type="entry name" value="ACETYLTRANSFERASE"/>
    <property type="match status" value="1"/>
</dbReference>
<dbReference type="EMBL" id="BAABBA010000004">
    <property type="protein sequence ID" value="GAA4286736.1"/>
    <property type="molecule type" value="Genomic_DNA"/>
</dbReference>